<evidence type="ECO:0000256" key="7">
    <source>
        <dbReference type="ARBA" id="ARBA00023242"/>
    </source>
</evidence>
<dbReference type="SUPFAM" id="SSF46785">
    <property type="entry name" value="Winged helix' DNA-binding domain"/>
    <property type="match status" value="1"/>
</dbReference>
<keyword evidence="6" id="KW-0736">Signalosome</keyword>
<feature type="domain" description="PCI" evidence="8">
    <location>
        <begin position="206"/>
        <end position="371"/>
    </location>
</feature>
<dbReference type="GO" id="GO:0006511">
    <property type="term" value="P:ubiquitin-dependent protein catabolic process"/>
    <property type="evidence" value="ECO:0007669"/>
    <property type="project" value="TreeGrafter"/>
</dbReference>
<dbReference type="Proteomes" id="UP001472866">
    <property type="component" value="Chromosome 17"/>
</dbReference>
<gene>
    <name evidence="9" type="ORF">HKI87_17g86030</name>
</gene>
<dbReference type="InterPro" id="IPR050756">
    <property type="entry name" value="CSN3"/>
</dbReference>
<accession>A0AAX4PLJ8</accession>
<evidence type="ECO:0000256" key="3">
    <source>
        <dbReference type="ARBA" id="ARBA00007084"/>
    </source>
</evidence>
<proteinExistence type="inferred from homology"/>
<dbReference type="EMBL" id="CP151517">
    <property type="protein sequence ID" value="WZN67031.1"/>
    <property type="molecule type" value="Genomic_DNA"/>
</dbReference>
<evidence type="ECO:0000256" key="4">
    <source>
        <dbReference type="ARBA" id="ARBA00014878"/>
    </source>
</evidence>
<comment type="similarity">
    <text evidence="3">Belongs to the CSN3 family.</text>
</comment>
<evidence type="ECO:0000256" key="1">
    <source>
        <dbReference type="ARBA" id="ARBA00004123"/>
    </source>
</evidence>
<dbReference type="Pfam" id="PF01399">
    <property type="entry name" value="PCI"/>
    <property type="match status" value="1"/>
</dbReference>
<dbReference type="Pfam" id="PF22788">
    <property type="entry name" value="COP9_hel_rpt"/>
    <property type="match status" value="1"/>
</dbReference>
<dbReference type="GO" id="GO:0008180">
    <property type="term" value="C:COP9 signalosome"/>
    <property type="evidence" value="ECO:0007669"/>
    <property type="project" value="UniProtKB-KW"/>
</dbReference>
<protein>
    <recommendedName>
        <fullName evidence="4">COP9 signalosome complex subunit 3</fullName>
    </recommendedName>
</protein>
<dbReference type="PANTHER" id="PTHR10758:SF1">
    <property type="entry name" value="COP9 SIGNALOSOME COMPLEX SUBUNIT 3"/>
    <property type="match status" value="1"/>
</dbReference>
<dbReference type="InterPro" id="IPR000717">
    <property type="entry name" value="PCI_dom"/>
</dbReference>
<evidence type="ECO:0000313" key="9">
    <source>
        <dbReference type="EMBL" id="WZN67031.1"/>
    </source>
</evidence>
<sequence>MAFDSPAALLGAIREGRQTPAQLAGLLNTSEELLRSIGQDVPNILRELHVVHHSLAFAFLLAAMAGNELSEDQERFFVDTSRAFLLSCDASQVQLAPEKFAEICRKFTELMVAKGRARIAIAPLRSAVQRSRPSPNALTPAHPLLLQCCLLGKFYGLAEDHLYPQGTMRAQFKCLDVVDPKTTGLVVKDFFLYCYYGGMTLVGLKRYSEALDFFLRAFAVPATQVSAIVVASYKKYLLVSLLLHGQVCPIPEYTSQVVQRSIGSWCSEYLEVAKAFSTYEVGKLEQALEKHRSVLEADKNFGFAKQLIPSLSKRVIQRLTQTYLTLSLDDLAVKGGVGDAQAVLLEMIEKGEIHAKISQKDKMVAFPEDGDARVRDLSGGIDLAIDLGAEVESLDESLMTNRTFLQHHVTS</sequence>
<dbReference type="PROSITE" id="PS50250">
    <property type="entry name" value="PCI"/>
    <property type="match status" value="1"/>
</dbReference>
<evidence type="ECO:0000313" key="10">
    <source>
        <dbReference type="Proteomes" id="UP001472866"/>
    </source>
</evidence>
<keyword evidence="10" id="KW-1185">Reference proteome</keyword>
<evidence type="ECO:0000256" key="2">
    <source>
        <dbReference type="ARBA" id="ARBA00004496"/>
    </source>
</evidence>
<dbReference type="SMART" id="SM00088">
    <property type="entry name" value="PINT"/>
    <property type="match status" value="1"/>
</dbReference>
<dbReference type="GO" id="GO:0005737">
    <property type="term" value="C:cytoplasm"/>
    <property type="evidence" value="ECO:0007669"/>
    <property type="project" value="UniProtKB-SubCell"/>
</dbReference>
<keyword evidence="5" id="KW-0963">Cytoplasm</keyword>
<evidence type="ECO:0000256" key="6">
    <source>
        <dbReference type="ARBA" id="ARBA00022790"/>
    </source>
</evidence>
<dbReference type="AlphaFoldDB" id="A0AAX4PLJ8"/>
<dbReference type="InterPro" id="IPR036390">
    <property type="entry name" value="WH_DNA-bd_sf"/>
</dbReference>
<comment type="subcellular location">
    <subcellularLocation>
        <location evidence="2">Cytoplasm</location>
    </subcellularLocation>
    <subcellularLocation>
        <location evidence="1">Nucleus</location>
    </subcellularLocation>
</comment>
<evidence type="ECO:0000256" key="5">
    <source>
        <dbReference type="ARBA" id="ARBA00022490"/>
    </source>
</evidence>
<dbReference type="PANTHER" id="PTHR10758">
    <property type="entry name" value="26S PROTEASOME NON-ATPASE REGULATORY SUBUNIT 3/COP9 SIGNALOSOME COMPLEX SUBUNIT 3"/>
    <property type="match status" value="1"/>
</dbReference>
<evidence type="ECO:0000259" key="8">
    <source>
        <dbReference type="PROSITE" id="PS50250"/>
    </source>
</evidence>
<keyword evidence="7" id="KW-0539">Nucleus</keyword>
<reference evidence="9 10" key="1">
    <citation type="submission" date="2024-03" db="EMBL/GenBank/DDBJ databases">
        <title>Complete genome sequence of the green alga Chloropicon roscoffensis RCC1871.</title>
        <authorList>
            <person name="Lemieux C."/>
            <person name="Pombert J.-F."/>
            <person name="Otis C."/>
            <person name="Turmel M."/>
        </authorList>
    </citation>
    <scope>NUCLEOTIDE SEQUENCE [LARGE SCALE GENOMIC DNA]</scope>
    <source>
        <strain evidence="9 10">RCC1871</strain>
    </source>
</reference>
<name>A0AAX4PLJ8_9CHLO</name>
<dbReference type="InterPro" id="IPR055089">
    <property type="entry name" value="COP9_N"/>
</dbReference>
<organism evidence="9 10">
    <name type="scientific">Chloropicon roscoffensis</name>
    <dbReference type="NCBI Taxonomy" id="1461544"/>
    <lineage>
        <taxon>Eukaryota</taxon>
        <taxon>Viridiplantae</taxon>
        <taxon>Chlorophyta</taxon>
        <taxon>Chloropicophyceae</taxon>
        <taxon>Chloropicales</taxon>
        <taxon>Chloropicaceae</taxon>
        <taxon>Chloropicon</taxon>
    </lineage>
</organism>